<proteinExistence type="predicted"/>
<protein>
    <recommendedName>
        <fullName evidence="3">DinB superfamily protein</fullName>
    </recommendedName>
</protein>
<dbReference type="EMBL" id="JAURUR010000008">
    <property type="protein sequence ID" value="MDP9764997.1"/>
    <property type="molecule type" value="Genomic_DNA"/>
</dbReference>
<sequence length="157" mass="16902">MTPELLREALREVLYGPSVTFGFSAGLFSDPETGLLRTAHAFTFPQAQQAAGPGRPAAAQVVMHLRQHLEHAAAQLSDPHALRPDEPDAWDAQRLTEAGWRAELVALARAGQSLYDALFGALDAEALRVAHGAVLHAAYHTGALRFHLRNLQAEPAG</sequence>
<comment type="caution">
    <text evidence="1">The sequence shown here is derived from an EMBL/GenBank/DDBJ whole genome shotgun (WGS) entry which is preliminary data.</text>
</comment>
<evidence type="ECO:0008006" key="3">
    <source>
        <dbReference type="Google" id="ProtNLM"/>
    </source>
</evidence>
<evidence type="ECO:0000313" key="2">
    <source>
        <dbReference type="Proteomes" id="UP001232163"/>
    </source>
</evidence>
<organism evidence="1 2">
    <name type="scientific">Deinococcus enclensis</name>
    <dbReference type="NCBI Taxonomy" id="1049582"/>
    <lineage>
        <taxon>Bacteria</taxon>
        <taxon>Thermotogati</taxon>
        <taxon>Deinococcota</taxon>
        <taxon>Deinococci</taxon>
        <taxon>Deinococcales</taxon>
        <taxon>Deinococcaceae</taxon>
        <taxon>Deinococcus</taxon>
    </lineage>
</organism>
<accession>A0ABT9MEH4</accession>
<reference evidence="1 2" key="1">
    <citation type="submission" date="2023-07" db="EMBL/GenBank/DDBJ databases">
        <title>Genomic Encyclopedia of Type Strains, Phase IV (KMG-IV): sequencing the most valuable type-strain genomes for metagenomic binning, comparative biology and taxonomic classification.</title>
        <authorList>
            <person name="Goeker M."/>
        </authorList>
    </citation>
    <scope>NUCLEOTIDE SEQUENCE [LARGE SCALE GENOMIC DNA]</scope>
    <source>
        <strain evidence="1 2">NIO-1023</strain>
    </source>
</reference>
<evidence type="ECO:0000313" key="1">
    <source>
        <dbReference type="EMBL" id="MDP9764997.1"/>
    </source>
</evidence>
<name>A0ABT9MEH4_9DEIO</name>
<gene>
    <name evidence="1" type="ORF">QO006_002444</name>
</gene>
<dbReference type="RefSeq" id="WP_307466474.1">
    <property type="nucleotide sequence ID" value="NZ_JAURUR010000008.1"/>
</dbReference>
<dbReference type="Proteomes" id="UP001232163">
    <property type="component" value="Unassembled WGS sequence"/>
</dbReference>
<keyword evidence="2" id="KW-1185">Reference proteome</keyword>